<dbReference type="HOGENOM" id="CLU_038968_0_0_1"/>
<dbReference type="AlphaFoldDB" id="C5DCG5"/>
<dbReference type="FunCoup" id="C5DCG5">
    <property type="interactions" value="30"/>
</dbReference>
<dbReference type="EMBL" id="CU928166">
    <property type="protein sequence ID" value="CAR21476.1"/>
    <property type="molecule type" value="Genomic_DNA"/>
</dbReference>
<dbReference type="Proteomes" id="UP000002036">
    <property type="component" value="Chromosome B"/>
</dbReference>
<dbReference type="OMA" id="NDYIQNV"/>
<dbReference type="OrthoDB" id="4046837at2759"/>
<dbReference type="GeneID" id="8290746"/>
<dbReference type="KEGG" id="lth:KLTH0B02882g"/>
<sequence length="517" mass="58352">MLSLRRQFSARLGLRNSAQKSLRQTYSGLLADPCFKNFNINESLNDELEPYDLSASIIGKLSSLHAAPSVRETIHNRMIEALTKHDFSIGTIHTRELLKMGGQLSLESFVQIINSNPGRVQSSWELFLQHYHLVNSSPEALLTVLRKLLYFDPVDIEDGKKELDTRDLARCIFLMKLISSAGCLEQVPNDYWNIILEATIEGKASTLIPLITRSFMPSYDSFDETQELTSYQVFQLFHDGGKRLADENLPMFKRVLSVLGRNSCIKLTPQENEVEKELEKELENISKKLHTLIPVTFPYEEVSSQSAFENMLQTVLELDKNKISKCGVYEVALRSLGIYKGNLSSADKYFEEFMKVAPSEVDNMQYELFLAFIHRGVQTRDEKLLQKAVLLVPQSSSKYLELSVDRALIIAYSIFDIEKALEYYNRSISSFGKAQLEGCSNSEAGLLTEALILAYLGKKDRDFAHVILEGAIGEGLFPSPYAIKSVKKTFAAYGDILDQDNSDAQLQALVLDYIKGL</sequence>
<organism evidence="1 2">
    <name type="scientific">Lachancea thermotolerans (strain ATCC 56472 / CBS 6340 / NRRL Y-8284)</name>
    <name type="common">Yeast</name>
    <name type="synonym">Kluyveromyces thermotolerans</name>
    <dbReference type="NCBI Taxonomy" id="559295"/>
    <lineage>
        <taxon>Eukaryota</taxon>
        <taxon>Fungi</taxon>
        <taxon>Dikarya</taxon>
        <taxon>Ascomycota</taxon>
        <taxon>Saccharomycotina</taxon>
        <taxon>Saccharomycetes</taxon>
        <taxon>Saccharomycetales</taxon>
        <taxon>Saccharomycetaceae</taxon>
        <taxon>Lachancea</taxon>
    </lineage>
</organism>
<protein>
    <submittedName>
        <fullName evidence="1">KLTH0B02882p</fullName>
    </submittedName>
</protein>
<dbReference type="eggNOG" id="ENOG502QVKH">
    <property type="taxonomic scope" value="Eukaryota"/>
</dbReference>
<name>C5DCG5_LACTC</name>
<gene>
    <name evidence="1" type="ordered locus">KLTH0B02882g</name>
</gene>
<evidence type="ECO:0000313" key="2">
    <source>
        <dbReference type="Proteomes" id="UP000002036"/>
    </source>
</evidence>
<keyword evidence="2" id="KW-1185">Reference proteome</keyword>
<accession>C5DCG5</accession>
<reference evidence="1 2" key="1">
    <citation type="journal article" date="2009" name="Genome Res.">
        <title>Comparative genomics of protoploid Saccharomycetaceae.</title>
        <authorList>
            <consortium name="The Genolevures Consortium"/>
            <person name="Souciet J.-L."/>
            <person name="Dujon B."/>
            <person name="Gaillardin C."/>
            <person name="Johnston M."/>
            <person name="Baret P.V."/>
            <person name="Cliften P."/>
            <person name="Sherman D.J."/>
            <person name="Weissenbach J."/>
            <person name="Westhof E."/>
            <person name="Wincker P."/>
            <person name="Jubin C."/>
            <person name="Poulain J."/>
            <person name="Barbe V."/>
            <person name="Segurens B."/>
            <person name="Artiguenave F."/>
            <person name="Anthouard V."/>
            <person name="Vacherie B."/>
            <person name="Val M.-E."/>
            <person name="Fulton R.S."/>
            <person name="Minx P."/>
            <person name="Wilson R."/>
            <person name="Durrens P."/>
            <person name="Jean G."/>
            <person name="Marck C."/>
            <person name="Martin T."/>
            <person name="Nikolski M."/>
            <person name="Rolland T."/>
            <person name="Seret M.-L."/>
            <person name="Casaregola S."/>
            <person name="Despons L."/>
            <person name="Fairhead C."/>
            <person name="Fischer G."/>
            <person name="Lafontaine I."/>
            <person name="Leh V."/>
            <person name="Lemaire M."/>
            <person name="de Montigny J."/>
            <person name="Neuveglise C."/>
            <person name="Thierry A."/>
            <person name="Blanc-Lenfle I."/>
            <person name="Bleykasten C."/>
            <person name="Diffels J."/>
            <person name="Fritsch E."/>
            <person name="Frangeul L."/>
            <person name="Goeffon A."/>
            <person name="Jauniaux N."/>
            <person name="Kachouri-Lafond R."/>
            <person name="Payen C."/>
            <person name="Potier S."/>
            <person name="Pribylova L."/>
            <person name="Ozanne C."/>
            <person name="Richard G.-F."/>
            <person name="Sacerdot C."/>
            <person name="Straub M.-L."/>
            <person name="Talla E."/>
        </authorList>
    </citation>
    <scope>NUCLEOTIDE SEQUENCE [LARGE SCALE GENOMIC DNA]</scope>
    <source>
        <strain evidence="2">ATCC 56472 / CBS 6340 / NRRL Y-8284</strain>
    </source>
</reference>
<dbReference type="RefSeq" id="XP_002551914.1">
    <property type="nucleotide sequence ID" value="XM_002551868.1"/>
</dbReference>
<proteinExistence type="predicted"/>
<dbReference type="InParanoid" id="C5DCG5"/>
<evidence type="ECO:0000313" key="1">
    <source>
        <dbReference type="EMBL" id="CAR21476.1"/>
    </source>
</evidence>